<dbReference type="InterPro" id="IPR042099">
    <property type="entry name" value="ANL_N_sf"/>
</dbReference>
<dbReference type="EMBL" id="BAABFO010000004">
    <property type="protein sequence ID" value="GAA4326743.1"/>
    <property type="molecule type" value="Genomic_DNA"/>
</dbReference>
<evidence type="ECO:0000259" key="2">
    <source>
        <dbReference type="Pfam" id="PF00501"/>
    </source>
</evidence>
<feature type="region of interest" description="Disordered" evidence="1">
    <location>
        <begin position="1"/>
        <end position="21"/>
    </location>
</feature>
<dbReference type="InterPro" id="IPR050237">
    <property type="entry name" value="ATP-dep_AMP-bd_enzyme"/>
</dbReference>
<dbReference type="InterPro" id="IPR045851">
    <property type="entry name" value="AMP-bd_C_sf"/>
</dbReference>
<gene>
    <name evidence="4" type="ORF">GCM10023144_10570</name>
</gene>
<dbReference type="GO" id="GO:0016874">
    <property type="term" value="F:ligase activity"/>
    <property type="evidence" value="ECO:0007669"/>
    <property type="project" value="UniProtKB-KW"/>
</dbReference>
<dbReference type="SUPFAM" id="SSF56801">
    <property type="entry name" value="Acetyl-CoA synthetase-like"/>
    <property type="match status" value="1"/>
</dbReference>
<protein>
    <submittedName>
        <fullName evidence="4">ATP-dependent acyl-CoA ligase</fullName>
    </submittedName>
</protein>
<dbReference type="PROSITE" id="PS00455">
    <property type="entry name" value="AMP_BINDING"/>
    <property type="match status" value="1"/>
</dbReference>
<accession>A0ABP8GMD9</accession>
<sequence length="544" mass="60093">MIACARPSEDASIPGFDPADIPLEQRRIGPVLSMRARTDADRPFLTIGGRTYTFRETDRQARALARGLARRGLERQQYLAMMLPNCSEFVFAWFACALLGAANVPLNTALRGPMLDLPFKDSGARGLIIDRALVDAIGTLSEEVRGQLDWVAVWGGLEGLALPAGPKEYLDYRDLPLADGPDPERETDFRDVQTVFYTSGTTGPAKGVQTLNAHQFSTASGFVRAVGLTRDDVVYTPYPLFHAFAARLAVLPSLLAGAQVHVGARFSASRFWEQAAQCGATVAQITPGTSRILFERPPGPHDRAHRLRALFNTRADAAFEERFGVRLVEAFSMSETGLVIYTRWPERRPGSMGRVHEDWQAQLVDDKDLPVPAGQPGQLVVRPRLPYIMMQGYLNRPEATVAAFRNLWLHTGDIMRQDEDGYFYFVDRAKERIRRRGENISSYDIEQAAGAHPDVMECAALPHPARDGEDDVRLVAVKAADASLTAAQLADWLAERLPRSMVPRYVEFLPSLPRTQTDKVEKVRLIQAGLSAAAWDREAGGAAP</sequence>
<dbReference type="PANTHER" id="PTHR43767:SF1">
    <property type="entry name" value="NONRIBOSOMAL PEPTIDE SYNTHASE PES1 (EUROFUNG)-RELATED"/>
    <property type="match status" value="1"/>
</dbReference>
<evidence type="ECO:0000256" key="1">
    <source>
        <dbReference type="SAM" id="MobiDB-lite"/>
    </source>
</evidence>
<name>A0ABP8GMD9_9BURK</name>
<evidence type="ECO:0000259" key="3">
    <source>
        <dbReference type="Pfam" id="PF13193"/>
    </source>
</evidence>
<keyword evidence="4" id="KW-0436">Ligase</keyword>
<dbReference type="RefSeq" id="WP_345247075.1">
    <property type="nucleotide sequence ID" value="NZ_BAABFO010000004.1"/>
</dbReference>
<proteinExistence type="predicted"/>
<keyword evidence="5" id="KW-1185">Reference proteome</keyword>
<dbReference type="Proteomes" id="UP001501671">
    <property type="component" value="Unassembled WGS sequence"/>
</dbReference>
<dbReference type="PANTHER" id="PTHR43767">
    <property type="entry name" value="LONG-CHAIN-FATTY-ACID--COA LIGASE"/>
    <property type="match status" value="1"/>
</dbReference>
<comment type="caution">
    <text evidence="4">The sequence shown here is derived from an EMBL/GenBank/DDBJ whole genome shotgun (WGS) entry which is preliminary data.</text>
</comment>
<dbReference type="Gene3D" id="3.40.50.12780">
    <property type="entry name" value="N-terminal domain of ligase-like"/>
    <property type="match status" value="1"/>
</dbReference>
<dbReference type="Gene3D" id="3.30.300.30">
    <property type="match status" value="1"/>
</dbReference>
<dbReference type="InterPro" id="IPR020845">
    <property type="entry name" value="AMP-binding_CS"/>
</dbReference>
<feature type="domain" description="AMP-binding enzyme C-terminal" evidence="3">
    <location>
        <begin position="445"/>
        <end position="519"/>
    </location>
</feature>
<evidence type="ECO:0000313" key="5">
    <source>
        <dbReference type="Proteomes" id="UP001501671"/>
    </source>
</evidence>
<organism evidence="4 5">
    <name type="scientific">Pigmentiphaga soli</name>
    <dbReference type="NCBI Taxonomy" id="1007095"/>
    <lineage>
        <taxon>Bacteria</taxon>
        <taxon>Pseudomonadati</taxon>
        <taxon>Pseudomonadota</taxon>
        <taxon>Betaproteobacteria</taxon>
        <taxon>Burkholderiales</taxon>
        <taxon>Alcaligenaceae</taxon>
        <taxon>Pigmentiphaga</taxon>
    </lineage>
</organism>
<evidence type="ECO:0000313" key="4">
    <source>
        <dbReference type="EMBL" id="GAA4326743.1"/>
    </source>
</evidence>
<dbReference type="InterPro" id="IPR000873">
    <property type="entry name" value="AMP-dep_synth/lig_dom"/>
</dbReference>
<feature type="domain" description="AMP-dependent synthetase/ligase" evidence="2">
    <location>
        <begin position="35"/>
        <end position="394"/>
    </location>
</feature>
<reference evidence="5" key="1">
    <citation type="journal article" date="2019" name="Int. J. Syst. Evol. Microbiol.">
        <title>The Global Catalogue of Microorganisms (GCM) 10K type strain sequencing project: providing services to taxonomists for standard genome sequencing and annotation.</title>
        <authorList>
            <consortium name="The Broad Institute Genomics Platform"/>
            <consortium name="The Broad Institute Genome Sequencing Center for Infectious Disease"/>
            <person name="Wu L."/>
            <person name="Ma J."/>
        </authorList>
    </citation>
    <scope>NUCLEOTIDE SEQUENCE [LARGE SCALE GENOMIC DNA]</scope>
    <source>
        <strain evidence="5">JCM 17666</strain>
    </source>
</reference>
<dbReference type="InterPro" id="IPR025110">
    <property type="entry name" value="AMP-bd_C"/>
</dbReference>
<dbReference type="Pfam" id="PF13193">
    <property type="entry name" value="AMP-binding_C"/>
    <property type="match status" value="1"/>
</dbReference>
<dbReference type="Pfam" id="PF00501">
    <property type="entry name" value="AMP-binding"/>
    <property type="match status" value="1"/>
</dbReference>